<comment type="subcellular location">
    <subcellularLocation>
        <location evidence="2">Nucleus</location>
    </subcellularLocation>
</comment>
<dbReference type="RefSeq" id="XP_007870415.1">
    <property type="nucleotide sequence ID" value="XM_007872224.1"/>
</dbReference>
<keyword evidence="6" id="KW-1185">Reference proteome</keyword>
<evidence type="ECO:0000256" key="3">
    <source>
        <dbReference type="SAM" id="MobiDB-lite"/>
    </source>
</evidence>
<feature type="compositionally biased region" description="Low complexity" evidence="3">
    <location>
        <begin position="361"/>
        <end position="375"/>
    </location>
</feature>
<proteinExistence type="predicted"/>
<dbReference type="eggNOG" id="ENOG502S5YH">
    <property type="taxonomic scope" value="Eukaryota"/>
</dbReference>
<dbReference type="InterPro" id="IPR055127">
    <property type="entry name" value="YEATS2_3HBD"/>
</dbReference>
<evidence type="ECO:0000313" key="5">
    <source>
        <dbReference type="EMBL" id="EPQ50959.1"/>
    </source>
</evidence>
<dbReference type="GO" id="GO:0005634">
    <property type="term" value="C:nucleus"/>
    <property type="evidence" value="ECO:0007669"/>
    <property type="project" value="UniProtKB-SubCell"/>
</dbReference>
<dbReference type="KEGG" id="gtr:GLOTRDRAFT_141126"/>
<dbReference type="AlphaFoldDB" id="S7REQ7"/>
<dbReference type="EMBL" id="KB469312">
    <property type="protein sequence ID" value="EPQ50959.1"/>
    <property type="molecule type" value="Genomic_DNA"/>
</dbReference>
<dbReference type="InterPro" id="IPR038704">
    <property type="entry name" value="YEAST_sf"/>
</dbReference>
<protein>
    <recommendedName>
        <fullName evidence="4">YEATS domain-containing protein</fullName>
    </recommendedName>
</protein>
<dbReference type="HOGENOM" id="CLU_012846_0_0_1"/>
<dbReference type="GeneID" id="19304695"/>
<evidence type="ECO:0000259" key="4">
    <source>
        <dbReference type="PROSITE" id="PS51037"/>
    </source>
</evidence>
<dbReference type="InterPro" id="IPR058706">
    <property type="entry name" value="zf-C2H2_AHC1-like"/>
</dbReference>
<dbReference type="Pfam" id="PF22951">
    <property type="entry name" value="3HBD"/>
    <property type="match status" value="1"/>
</dbReference>
<dbReference type="OMA" id="HTHRWRL"/>
<evidence type="ECO:0000256" key="2">
    <source>
        <dbReference type="PROSITE-ProRule" id="PRU00376"/>
    </source>
</evidence>
<dbReference type="STRING" id="670483.S7REQ7"/>
<feature type="domain" description="YEATS" evidence="4">
    <location>
        <begin position="378"/>
        <end position="523"/>
    </location>
</feature>
<dbReference type="InterPro" id="IPR055129">
    <property type="entry name" value="YEATS_dom"/>
</dbReference>
<feature type="region of interest" description="Disordered" evidence="3">
    <location>
        <begin position="1"/>
        <end position="24"/>
    </location>
</feature>
<name>S7REQ7_GLOTA</name>
<organism evidence="5 6">
    <name type="scientific">Gloeophyllum trabeum (strain ATCC 11539 / FP-39264 / Madison 617)</name>
    <name type="common">Brown rot fungus</name>
    <dbReference type="NCBI Taxonomy" id="670483"/>
    <lineage>
        <taxon>Eukaryota</taxon>
        <taxon>Fungi</taxon>
        <taxon>Dikarya</taxon>
        <taxon>Basidiomycota</taxon>
        <taxon>Agaricomycotina</taxon>
        <taxon>Agaricomycetes</taxon>
        <taxon>Gloeophyllales</taxon>
        <taxon>Gloeophyllaceae</taxon>
        <taxon>Gloeophyllum</taxon>
    </lineage>
</organism>
<keyword evidence="1 2" id="KW-0539">Nucleus</keyword>
<dbReference type="PROSITE" id="PS51037">
    <property type="entry name" value="YEATS"/>
    <property type="match status" value="1"/>
</dbReference>
<evidence type="ECO:0000313" key="6">
    <source>
        <dbReference type="Proteomes" id="UP000030669"/>
    </source>
</evidence>
<dbReference type="Gene3D" id="2.60.40.1970">
    <property type="entry name" value="YEATS domain"/>
    <property type="match status" value="1"/>
</dbReference>
<evidence type="ECO:0000256" key="1">
    <source>
        <dbReference type="ARBA" id="ARBA00023242"/>
    </source>
</evidence>
<gene>
    <name evidence="5" type="ORF">GLOTRDRAFT_141126</name>
</gene>
<feature type="region of interest" description="Disordered" evidence="3">
    <location>
        <begin position="358"/>
        <end position="381"/>
    </location>
</feature>
<accession>S7REQ7</accession>
<sequence>MSQYSMTGQHRPRKRARTSSASECESSASSIGCDMSALQKIAAEEIDLEIALRQRLAATISDRITWAILLQESLSRGLEAGDSSSTDFRASTLEALAAIEAPSNMLLYREPFLLPTRRPQPEPRPVAQQELVSQSRRRGLRKSQLSYIPSKPKLLFIRHNTDEGPVLAKLQCPDCGRADFPNLQGCFNHCLLKHKRQYGSHDECIQHCAVVVPEEDRDWAVANGTEINGAHLPGLRRLFEIAVGGAESEDVRKRIDARIALPAVSQSEDDRDREASVHITRTLGLHKDTPSLALFLGKMPRERCVNAHNEDEEADIVGGASPLLGDGSTRHSWHKIYPHRNRARPELDIVPDEAHMEVDQPGQLSSQPSALPSAPGGSGSRFHMTARVIMTDRSLSIPVDRRPSGNPTHTHLWILSIDSPSYSLHISRFLAKVIISSVTEPPPSTLEKPITLTEPPFAVMSTTDRPFLARVKLEWAGAQNPPMDIEHWVELEEYKYQYQNPVLGDEQILDVELDRGTELLPLRENNTHLKWKGLGDLNTIDRDEDATNISRPSYIASLLSLLPEFPMTLKDVKGRSRPRVPYSLVANLEQLKSLIPGRRKAIEWSRARALQDAYRSAYEGREEYVHLTAGDVYCWLEDEGHFLRPPVCLDSKQDSTDEPNTTTVALQVFCHVCGFTASHHAQALSKVKQASNSVGCPLSAIRAVRMPVFDVRALLGRLTDTSGSMVKTPYSLSHTLLESTPISPVIMERFKALDLITVTDAAVTQSIYQLVSSRGFRLGRGDSTLSSGQAKLPLEQLGAAKREVEEKLSSAAVLALLVKPLVRQLLSNAVNSMKKQDEDNHTQGCRHGVGPLPREVRLLTPRHIVEGLGMGAPRGLAEDSTSLILGRLGESFLHI</sequence>
<dbReference type="OrthoDB" id="1741717at2759"/>
<reference evidence="5 6" key="1">
    <citation type="journal article" date="2012" name="Science">
        <title>The Paleozoic origin of enzymatic lignin decomposition reconstructed from 31 fungal genomes.</title>
        <authorList>
            <person name="Floudas D."/>
            <person name="Binder M."/>
            <person name="Riley R."/>
            <person name="Barry K."/>
            <person name="Blanchette R.A."/>
            <person name="Henrissat B."/>
            <person name="Martinez A.T."/>
            <person name="Otillar R."/>
            <person name="Spatafora J.W."/>
            <person name="Yadav J.S."/>
            <person name="Aerts A."/>
            <person name="Benoit I."/>
            <person name="Boyd A."/>
            <person name="Carlson A."/>
            <person name="Copeland A."/>
            <person name="Coutinho P.M."/>
            <person name="de Vries R.P."/>
            <person name="Ferreira P."/>
            <person name="Findley K."/>
            <person name="Foster B."/>
            <person name="Gaskell J."/>
            <person name="Glotzer D."/>
            <person name="Gorecki P."/>
            <person name="Heitman J."/>
            <person name="Hesse C."/>
            <person name="Hori C."/>
            <person name="Igarashi K."/>
            <person name="Jurgens J.A."/>
            <person name="Kallen N."/>
            <person name="Kersten P."/>
            <person name="Kohler A."/>
            <person name="Kuees U."/>
            <person name="Kumar T.K.A."/>
            <person name="Kuo A."/>
            <person name="LaButti K."/>
            <person name="Larrondo L.F."/>
            <person name="Lindquist E."/>
            <person name="Ling A."/>
            <person name="Lombard V."/>
            <person name="Lucas S."/>
            <person name="Lundell T."/>
            <person name="Martin R."/>
            <person name="McLaughlin D.J."/>
            <person name="Morgenstern I."/>
            <person name="Morin E."/>
            <person name="Murat C."/>
            <person name="Nagy L.G."/>
            <person name="Nolan M."/>
            <person name="Ohm R.A."/>
            <person name="Patyshakuliyeva A."/>
            <person name="Rokas A."/>
            <person name="Ruiz-Duenas F.J."/>
            <person name="Sabat G."/>
            <person name="Salamov A."/>
            <person name="Samejima M."/>
            <person name="Schmutz J."/>
            <person name="Slot J.C."/>
            <person name="St John F."/>
            <person name="Stenlid J."/>
            <person name="Sun H."/>
            <person name="Sun S."/>
            <person name="Syed K."/>
            <person name="Tsang A."/>
            <person name="Wiebenga A."/>
            <person name="Young D."/>
            <person name="Pisabarro A."/>
            <person name="Eastwood D.C."/>
            <person name="Martin F."/>
            <person name="Cullen D."/>
            <person name="Grigoriev I.V."/>
            <person name="Hibbett D.S."/>
        </authorList>
    </citation>
    <scope>NUCLEOTIDE SEQUENCE [LARGE SCALE GENOMIC DNA]</scope>
    <source>
        <strain evidence="5 6">ATCC 11539</strain>
    </source>
</reference>
<dbReference type="Pfam" id="PF25909">
    <property type="entry name" value="zf-C2H2_AHC1"/>
    <property type="match status" value="1"/>
</dbReference>
<dbReference type="Proteomes" id="UP000030669">
    <property type="component" value="Unassembled WGS sequence"/>
</dbReference>